<evidence type="ECO:0000256" key="6">
    <source>
        <dbReference type="ARBA" id="ARBA00022679"/>
    </source>
</evidence>
<dbReference type="InterPro" id="IPR039506">
    <property type="entry name" value="SPOB_a"/>
</dbReference>
<evidence type="ECO:0000256" key="12">
    <source>
        <dbReference type="ARBA" id="ARBA00023012"/>
    </source>
</evidence>
<keyword evidence="8" id="KW-0547">Nucleotide-binding</keyword>
<dbReference type="GO" id="GO:0005886">
    <property type="term" value="C:plasma membrane"/>
    <property type="evidence" value="ECO:0007669"/>
    <property type="project" value="UniProtKB-SubCell"/>
</dbReference>
<dbReference type="InterPro" id="IPR016120">
    <property type="entry name" value="Sig_transdc_His_kin_SpoOB"/>
</dbReference>
<keyword evidence="7 14" id="KW-0812">Transmembrane</keyword>
<evidence type="ECO:0000256" key="13">
    <source>
        <dbReference type="ARBA" id="ARBA00023136"/>
    </source>
</evidence>
<evidence type="ECO:0000256" key="4">
    <source>
        <dbReference type="ARBA" id="ARBA00022475"/>
    </source>
</evidence>
<evidence type="ECO:0000256" key="5">
    <source>
        <dbReference type="ARBA" id="ARBA00022553"/>
    </source>
</evidence>
<dbReference type="InterPro" id="IPR005467">
    <property type="entry name" value="His_kinase_dom"/>
</dbReference>
<evidence type="ECO:0000256" key="11">
    <source>
        <dbReference type="ARBA" id="ARBA00022989"/>
    </source>
</evidence>
<keyword evidence="4" id="KW-1003">Cell membrane</keyword>
<evidence type="ECO:0000313" key="17">
    <source>
        <dbReference type="Proteomes" id="UP001165341"/>
    </source>
</evidence>
<protein>
    <recommendedName>
        <fullName evidence="3">histidine kinase</fullName>
        <ecNumber evidence="3">2.7.13.3</ecNumber>
    </recommendedName>
</protein>
<feature type="transmembrane region" description="Helical" evidence="14">
    <location>
        <begin position="12"/>
        <end position="31"/>
    </location>
</feature>
<dbReference type="AlphaFoldDB" id="A0AA41QXT6"/>
<evidence type="ECO:0000256" key="10">
    <source>
        <dbReference type="ARBA" id="ARBA00022840"/>
    </source>
</evidence>
<dbReference type="Gene3D" id="1.10.287.130">
    <property type="match status" value="1"/>
</dbReference>
<gene>
    <name evidence="16" type="ORF">MQH31_13785</name>
</gene>
<dbReference type="InterPro" id="IPR035965">
    <property type="entry name" value="PAS-like_dom_sf"/>
</dbReference>
<dbReference type="Proteomes" id="UP001165341">
    <property type="component" value="Unassembled WGS sequence"/>
</dbReference>
<evidence type="ECO:0000256" key="3">
    <source>
        <dbReference type="ARBA" id="ARBA00012438"/>
    </source>
</evidence>
<dbReference type="EMBL" id="JALGAR010000003">
    <property type="protein sequence ID" value="MCI4658878.1"/>
    <property type="molecule type" value="Genomic_DNA"/>
</dbReference>
<dbReference type="Gene3D" id="3.30.450.20">
    <property type="entry name" value="PAS domain"/>
    <property type="match status" value="2"/>
</dbReference>
<comment type="subcellular location">
    <subcellularLocation>
        <location evidence="2">Cell membrane</location>
        <topology evidence="2">Multi-pass membrane protein</topology>
    </subcellularLocation>
</comment>
<dbReference type="InterPro" id="IPR036890">
    <property type="entry name" value="HATPase_C_sf"/>
</dbReference>
<dbReference type="InterPro" id="IPR003594">
    <property type="entry name" value="HATPase_dom"/>
</dbReference>
<keyword evidence="12" id="KW-0902">Two-component regulatory system</keyword>
<comment type="catalytic activity">
    <reaction evidence="1">
        <text>ATP + protein L-histidine = ADP + protein N-phospho-L-histidine.</text>
        <dbReference type="EC" id="2.7.13.3"/>
    </reaction>
</comment>
<dbReference type="SUPFAM" id="SSF55874">
    <property type="entry name" value="ATPase domain of HSP90 chaperone/DNA topoisomerase II/histidine kinase"/>
    <property type="match status" value="1"/>
</dbReference>
<dbReference type="Gene3D" id="3.30.565.10">
    <property type="entry name" value="Histidine kinase-like ATPase, C-terminal domain"/>
    <property type="match status" value="1"/>
</dbReference>
<organism evidence="16 17">
    <name type="scientific">Cryobacterium zhongshanensis</name>
    <dbReference type="NCBI Taxonomy" id="2928153"/>
    <lineage>
        <taxon>Bacteria</taxon>
        <taxon>Bacillati</taxon>
        <taxon>Actinomycetota</taxon>
        <taxon>Actinomycetes</taxon>
        <taxon>Micrococcales</taxon>
        <taxon>Microbacteriaceae</taxon>
        <taxon>Cryobacterium</taxon>
    </lineage>
</organism>
<name>A0AA41QXT6_9MICO</name>
<dbReference type="PANTHER" id="PTHR43547:SF10">
    <property type="entry name" value="SENSOR HISTIDINE KINASE DCUS"/>
    <property type="match status" value="1"/>
</dbReference>
<accession>A0AA41QXT6</accession>
<keyword evidence="17" id="KW-1185">Reference proteome</keyword>
<comment type="caution">
    <text evidence="16">The sequence shown here is derived from an EMBL/GenBank/DDBJ whole genome shotgun (WGS) entry which is preliminary data.</text>
</comment>
<keyword evidence="11 14" id="KW-1133">Transmembrane helix</keyword>
<dbReference type="InterPro" id="IPR033463">
    <property type="entry name" value="sCache_3"/>
</dbReference>
<reference evidence="16" key="1">
    <citation type="submission" date="2022-03" db="EMBL/GenBank/DDBJ databases">
        <title>Cryobacterium sp. nov. strain ZS14-85, isolated from Antarctic soil.</title>
        <authorList>
            <person name="Li J."/>
            <person name="Niu G."/>
        </authorList>
    </citation>
    <scope>NUCLEOTIDE SEQUENCE</scope>
    <source>
        <strain evidence="16">ZS14-85</strain>
    </source>
</reference>
<evidence type="ECO:0000256" key="14">
    <source>
        <dbReference type="SAM" id="Phobius"/>
    </source>
</evidence>
<dbReference type="Pfam" id="PF02518">
    <property type="entry name" value="HATPase_c"/>
    <property type="match status" value="1"/>
</dbReference>
<dbReference type="GO" id="GO:0005524">
    <property type="term" value="F:ATP binding"/>
    <property type="evidence" value="ECO:0007669"/>
    <property type="project" value="UniProtKB-KW"/>
</dbReference>
<dbReference type="SMART" id="SM00387">
    <property type="entry name" value="HATPase_c"/>
    <property type="match status" value="1"/>
</dbReference>
<sequence length="557" mass="57401">MRFSTQMMLLQLACVSVVVVICTGVFVWIGVQQLRAEAETSALSIARTVAADSDVREAIARASADVGTPTNASLRGGPLAALAAAAEANTGALFIVITDDHGIRFAHPEPQLLGAVVSTEFAEALAGRETVSWESGTLGESARAKVPVRDPTTAAPVGEVSVGFAPSSVFKELPLLLAGVALAAAVALALGAVVSFVIQRRLERLTLGLQPEELAVLVQNQAAVLDGVGDGVLASGPDGVVTVANATAARLLGISDLVGRRIRGLELPGPVVAALAGEPKPPSQGGRGADAAEPLVLADHVVYIDTHPVSRANRDLGLIAVIRDRTDIVNLMDRLETVAAMTDALRVQRHEFANRLHVTAGLMDAGRVPDARGYLDDVLEASRIHEGSVAGGHLTEPFLVSLVEAKAAQAGERGIHLSVGPDSLVRGVVTAPADVATVLANLVENAVSAAVRGRQPGWVEVELLDDGDTLVLTVADSGPGVPDAARVFSDVPSTYLDPDAVHGRGIGLPLVREIAARLGGEIWLADAGGRDGNGAVFCARLPGVMGPPARPAQGEEQ</sequence>
<feature type="domain" description="Histidine kinase" evidence="15">
    <location>
        <begin position="375"/>
        <end position="545"/>
    </location>
</feature>
<keyword evidence="10" id="KW-0067">ATP-binding</keyword>
<evidence type="ECO:0000256" key="2">
    <source>
        <dbReference type="ARBA" id="ARBA00004651"/>
    </source>
</evidence>
<dbReference type="PRINTS" id="PR00344">
    <property type="entry name" value="BCTRLSENSOR"/>
</dbReference>
<dbReference type="SUPFAM" id="SSF103190">
    <property type="entry name" value="Sensory domain-like"/>
    <property type="match status" value="1"/>
</dbReference>
<keyword evidence="9 16" id="KW-0418">Kinase</keyword>
<dbReference type="Pfam" id="PF14689">
    <property type="entry name" value="SPOB_a"/>
    <property type="match status" value="1"/>
</dbReference>
<dbReference type="PANTHER" id="PTHR43547">
    <property type="entry name" value="TWO-COMPONENT HISTIDINE KINASE"/>
    <property type="match status" value="1"/>
</dbReference>
<evidence type="ECO:0000256" key="8">
    <source>
        <dbReference type="ARBA" id="ARBA00022741"/>
    </source>
</evidence>
<keyword evidence="5" id="KW-0597">Phosphoprotein</keyword>
<dbReference type="SUPFAM" id="SSF55890">
    <property type="entry name" value="Sporulation response regulatory protein Spo0B"/>
    <property type="match status" value="1"/>
</dbReference>
<evidence type="ECO:0000256" key="7">
    <source>
        <dbReference type="ARBA" id="ARBA00022692"/>
    </source>
</evidence>
<dbReference type="Pfam" id="PF17203">
    <property type="entry name" value="sCache_3_2"/>
    <property type="match status" value="1"/>
</dbReference>
<dbReference type="InterPro" id="IPR004358">
    <property type="entry name" value="Sig_transdc_His_kin-like_C"/>
</dbReference>
<evidence type="ECO:0000313" key="16">
    <source>
        <dbReference type="EMBL" id="MCI4658878.1"/>
    </source>
</evidence>
<dbReference type="SUPFAM" id="SSF55785">
    <property type="entry name" value="PYP-like sensor domain (PAS domain)"/>
    <property type="match status" value="1"/>
</dbReference>
<proteinExistence type="predicted"/>
<dbReference type="RefSeq" id="WP_243012506.1">
    <property type="nucleotide sequence ID" value="NZ_JALGAR010000003.1"/>
</dbReference>
<evidence type="ECO:0000259" key="15">
    <source>
        <dbReference type="PROSITE" id="PS50109"/>
    </source>
</evidence>
<keyword evidence="6" id="KW-0808">Transferase</keyword>
<dbReference type="PROSITE" id="PS50109">
    <property type="entry name" value="HIS_KIN"/>
    <property type="match status" value="1"/>
</dbReference>
<evidence type="ECO:0000256" key="9">
    <source>
        <dbReference type="ARBA" id="ARBA00022777"/>
    </source>
</evidence>
<dbReference type="InterPro" id="IPR029151">
    <property type="entry name" value="Sensor-like_sf"/>
</dbReference>
<evidence type="ECO:0000256" key="1">
    <source>
        <dbReference type="ARBA" id="ARBA00000085"/>
    </source>
</evidence>
<dbReference type="EC" id="2.7.13.3" evidence="3"/>
<keyword evidence="13 14" id="KW-0472">Membrane</keyword>
<feature type="transmembrane region" description="Helical" evidence="14">
    <location>
        <begin position="175"/>
        <end position="198"/>
    </location>
</feature>
<dbReference type="GO" id="GO:0000155">
    <property type="term" value="F:phosphorelay sensor kinase activity"/>
    <property type="evidence" value="ECO:0007669"/>
    <property type="project" value="InterPro"/>
</dbReference>